<sequence>MKTILEEEDSHRTGTVQLLPDAESRDIAMTTKAVEDLDGGLGSCQVGEDLSARADPYSGQAREDKARATPWVSDLSSRPPDAAAAERGVDVKRKMEKEPEVKAVQSPSKEKLRAGANAVTGKEAFPAPAPEPWVPPGAAPKASEPPQLKPVAWPPPPTGPPAPQLEAEARPEASGSGAAAEEEAREPAGEATEDAQVHRGPKEKPRKEKRPRRERPRREERPRADRVMRGAPPGRRESRPGGHQPWTRDSGPRPTWASKSGSTSSEEAGRPARQRPRPGKGRDRAEHAP</sequence>
<feature type="compositionally biased region" description="Basic and acidic residues" evidence="1">
    <location>
        <begin position="216"/>
        <end position="240"/>
    </location>
</feature>
<evidence type="ECO:0000313" key="2">
    <source>
        <dbReference type="Proteomes" id="UP000694863"/>
    </source>
</evidence>
<evidence type="ECO:0000313" key="3">
    <source>
        <dbReference type="RefSeq" id="XP_004714461.2"/>
    </source>
</evidence>
<reference evidence="3" key="1">
    <citation type="submission" date="2025-08" db="UniProtKB">
        <authorList>
            <consortium name="RefSeq"/>
        </authorList>
    </citation>
    <scope>IDENTIFICATION</scope>
</reference>
<dbReference type="InterPro" id="IPR026178">
    <property type="entry name" value="JSRP1"/>
</dbReference>
<evidence type="ECO:0000256" key="1">
    <source>
        <dbReference type="SAM" id="MobiDB-lite"/>
    </source>
</evidence>
<feature type="compositionally biased region" description="Basic and acidic residues" evidence="1">
    <location>
        <begin position="87"/>
        <end position="101"/>
    </location>
</feature>
<organism evidence="2 3">
    <name type="scientific">Echinops telfairi</name>
    <name type="common">Lesser hedgehog tenrec</name>
    <dbReference type="NCBI Taxonomy" id="9371"/>
    <lineage>
        <taxon>Eukaryota</taxon>
        <taxon>Metazoa</taxon>
        <taxon>Chordata</taxon>
        <taxon>Craniata</taxon>
        <taxon>Vertebrata</taxon>
        <taxon>Euteleostomi</taxon>
        <taxon>Mammalia</taxon>
        <taxon>Eutheria</taxon>
        <taxon>Afrotheria</taxon>
        <taxon>Tenrecidae</taxon>
        <taxon>Tenrecinae</taxon>
        <taxon>Echinops</taxon>
    </lineage>
</organism>
<dbReference type="RefSeq" id="XP_004714461.2">
    <property type="nucleotide sequence ID" value="XM_004714404.2"/>
</dbReference>
<feature type="region of interest" description="Disordered" evidence="1">
    <location>
        <begin position="52"/>
        <end position="289"/>
    </location>
</feature>
<feature type="compositionally biased region" description="Basic and acidic residues" evidence="1">
    <location>
        <begin position="195"/>
        <end position="206"/>
    </location>
</feature>
<keyword evidence="2" id="KW-1185">Reference proteome</keyword>
<accession>A0ABM0J471</accession>
<dbReference type="PANTHER" id="PTHR22397">
    <property type="entry name" value="JUNCTIONAL SARCOPLASMIC RETICULUM PROTEIN 1"/>
    <property type="match status" value="1"/>
</dbReference>
<dbReference type="GeneID" id="101640116"/>
<proteinExistence type="predicted"/>
<feature type="compositionally biased region" description="Pro residues" evidence="1">
    <location>
        <begin position="152"/>
        <end position="163"/>
    </location>
</feature>
<feature type="compositionally biased region" description="Basic and acidic residues" evidence="1">
    <location>
        <begin position="280"/>
        <end position="289"/>
    </location>
</feature>
<feature type="compositionally biased region" description="Polar residues" evidence="1">
    <location>
        <begin position="257"/>
        <end position="266"/>
    </location>
</feature>
<gene>
    <name evidence="3" type="primary">JSRP1</name>
</gene>
<dbReference type="Proteomes" id="UP000694863">
    <property type="component" value="Unplaced"/>
</dbReference>
<feature type="compositionally biased region" description="Pro residues" evidence="1">
    <location>
        <begin position="127"/>
        <end position="138"/>
    </location>
</feature>
<dbReference type="PANTHER" id="PTHR22397:SF2">
    <property type="entry name" value="JUNCTIONAL SARCOPLASMIC RETICULUM PROTEIN 1"/>
    <property type="match status" value="1"/>
</dbReference>
<protein>
    <submittedName>
        <fullName evidence="3">Junctional sarcoplasmic reticulum protein 1</fullName>
    </submittedName>
</protein>
<name>A0ABM0J471_ECHTE</name>